<reference evidence="2 3" key="1">
    <citation type="submission" date="2018-09" db="EMBL/GenBank/DDBJ databases">
        <title>Genomic Encyclopedia of Archaeal and Bacterial Type Strains, Phase II (KMG-II): from individual species to whole genera.</title>
        <authorList>
            <person name="Goeker M."/>
        </authorList>
    </citation>
    <scope>NUCLEOTIDE SEQUENCE [LARGE SCALE GENOMIC DNA]</scope>
    <source>
        <strain evidence="2 3">DSM 26283</strain>
    </source>
</reference>
<keyword evidence="1" id="KW-1133">Transmembrane helix</keyword>
<feature type="transmembrane region" description="Helical" evidence="1">
    <location>
        <begin position="99"/>
        <end position="119"/>
    </location>
</feature>
<feature type="transmembrane region" description="Helical" evidence="1">
    <location>
        <begin position="58"/>
        <end position="79"/>
    </location>
</feature>
<dbReference type="Pfam" id="PF10990">
    <property type="entry name" value="DUF2809"/>
    <property type="match status" value="1"/>
</dbReference>
<evidence type="ECO:0000313" key="2">
    <source>
        <dbReference type="EMBL" id="RKE98124.1"/>
    </source>
</evidence>
<feature type="transmembrane region" description="Helical" evidence="1">
    <location>
        <begin position="9"/>
        <end position="26"/>
    </location>
</feature>
<keyword evidence="3" id="KW-1185">Reference proteome</keyword>
<proteinExistence type="predicted"/>
<keyword evidence="1" id="KW-0812">Transmembrane</keyword>
<accession>A0A420DUX7</accession>
<protein>
    <submittedName>
        <fullName evidence="2">Uncharacterized protein DUF2809</fullName>
    </submittedName>
</protein>
<dbReference type="AlphaFoldDB" id="A0A420DUX7"/>
<evidence type="ECO:0000256" key="1">
    <source>
        <dbReference type="SAM" id="Phobius"/>
    </source>
</evidence>
<dbReference type="Proteomes" id="UP000284892">
    <property type="component" value="Unassembled WGS sequence"/>
</dbReference>
<dbReference type="InterPro" id="IPR021257">
    <property type="entry name" value="DUF2809"/>
</dbReference>
<evidence type="ECO:0000313" key="3">
    <source>
        <dbReference type="Proteomes" id="UP000284892"/>
    </source>
</evidence>
<dbReference type="RefSeq" id="WP_120199350.1">
    <property type="nucleotide sequence ID" value="NZ_RAQJ01000001.1"/>
</dbReference>
<dbReference type="OrthoDB" id="5360192at2"/>
<sequence>MKLTFNKTYFLFFTILFLIETLIALFIKDGFIRHTFGDYLVVIMLYCFFKTILKTKPIYIAIVVLLTAFTIEFLQLTNLLELLHLENSTTAKLILGNTFHISDYIAYSLGIITVLIIDYKNKQL</sequence>
<organism evidence="2 3">
    <name type="scientific">Ichthyenterobacterium magnum</name>
    <dbReference type="NCBI Taxonomy" id="1230530"/>
    <lineage>
        <taxon>Bacteria</taxon>
        <taxon>Pseudomonadati</taxon>
        <taxon>Bacteroidota</taxon>
        <taxon>Flavobacteriia</taxon>
        <taxon>Flavobacteriales</taxon>
        <taxon>Flavobacteriaceae</taxon>
        <taxon>Ichthyenterobacterium</taxon>
    </lineage>
</organism>
<feature type="transmembrane region" description="Helical" evidence="1">
    <location>
        <begin position="32"/>
        <end position="49"/>
    </location>
</feature>
<comment type="caution">
    <text evidence="2">The sequence shown here is derived from an EMBL/GenBank/DDBJ whole genome shotgun (WGS) entry which is preliminary data.</text>
</comment>
<dbReference type="EMBL" id="RAQJ01000001">
    <property type="protein sequence ID" value="RKE98124.1"/>
    <property type="molecule type" value="Genomic_DNA"/>
</dbReference>
<keyword evidence="1" id="KW-0472">Membrane</keyword>
<name>A0A420DUX7_9FLAO</name>
<gene>
    <name evidence="2" type="ORF">BXY80_0197</name>
</gene>